<evidence type="ECO:0000256" key="1">
    <source>
        <dbReference type="ARBA" id="ARBA00022737"/>
    </source>
</evidence>
<dbReference type="SUPFAM" id="SSF49265">
    <property type="entry name" value="Fibronectin type III"/>
    <property type="match status" value="2"/>
</dbReference>
<dbReference type="Gene3D" id="2.60.40.10">
    <property type="entry name" value="Immunoglobulins"/>
    <property type="match status" value="4"/>
</dbReference>
<comment type="caution">
    <text evidence="4">The sequence shown here is derived from an EMBL/GenBank/DDBJ whole genome shotgun (WGS) entry which is preliminary data.</text>
</comment>
<dbReference type="AlphaFoldDB" id="A0A5M9QV21"/>
<dbReference type="InterPro" id="IPR013783">
    <property type="entry name" value="Ig-like_fold"/>
</dbReference>
<gene>
    <name evidence="4" type="ORF">F4V45_01470</name>
</gene>
<dbReference type="InterPro" id="IPR050991">
    <property type="entry name" value="ECM_Regulatory_Proteins"/>
</dbReference>
<accession>A0A5M9QV21</accession>
<evidence type="ECO:0000313" key="4">
    <source>
        <dbReference type="EMBL" id="KAA8710945.1"/>
    </source>
</evidence>
<organism evidence="4 5">
    <name type="scientific">Helicobacter canis</name>
    <dbReference type="NCBI Taxonomy" id="29419"/>
    <lineage>
        <taxon>Bacteria</taxon>
        <taxon>Pseudomonadati</taxon>
        <taxon>Campylobacterota</taxon>
        <taxon>Epsilonproteobacteria</taxon>
        <taxon>Campylobacterales</taxon>
        <taxon>Helicobacteraceae</taxon>
        <taxon>Helicobacter</taxon>
    </lineage>
</organism>
<keyword evidence="2" id="KW-0732">Signal</keyword>
<feature type="domain" description="Fibronectin type-III" evidence="3">
    <location>
        <begin position="45"/>
        <end position="138"/>
    </location>
</feature>
<dbReference type="EMBL" id="VXKE01000005">
    <property type="protein sequence ID" value="KAA8710945.1"/>
    <property type="molecule type" value="Genomic_DNA"/>
</dbReference>
<dbReference type="InterPro" id="IPR036116">
    <property type="entry name" value="FN3_sf"/>
</dbReference>
<proteinExistence type="predicted"/>
<dbReference type="Proteomes" id="UP000323707">
    <property type="component" value="Unassembled WGS sequence"/>
</dbReference>
<dbReference type="InterPro" id="IPR003961">
    <property type="entry name" value="FN3_dom"/>
</dbReference>
<dbReference type="PANTHER" id="PTHR46708:SF2">
    <property type="entry name" value="FIBRONECTIN TYPE-III DOMAIN-CONTAINING PROTEIN"/>
    <property type="match status" value="1"/>
</dbReference>
<feature type="chain" id="PRO_5024465311" evidence="2">
    <location>
        <begin position="27"/>
        <end position="414"/>
    </location>
</feature>
<reference evidence="4 5" key="1">
    <citation type="submission" date="2019-09" db="EMBL/GenBank/DDBJ databases">
        <title>Draft genome sequence of various Type strains from the CCUG.</title>
        <authorList>
            <person name="Pineiro-Iglesias B."/>
            <person name="Tunovic T."/>
            <person name="Unosson C."/>
            <person name="Inganas E."/>
            <person name="Ohlen M."/>
            <person name="Cardew S."/>
            <person name="Jensie-Markopoulos S."/>
            <person name="Salva-Serra F."/>
            <person name="Jaen-Luchoro D."/>
            <person name="Karlsson R."/>
            <person name="Svensson-Stadler L."/>
            <person name="Chun J."/>
            <person name="Moore E."/>
        </authorList>
    </citation>
    <scope>NUCLEOTIDE SEQUENCE [LARGE SCALE GENOMIC DNA]</scope>
    <source>
        <strain evidence="4 5">CCUG 32756T</strain>
    </source>
</reference>
<dbReference type="PANTHER" id="PTHR46708">
    <property type="entry name" value="TENASCIN"/>
    <property type="match status" value="1"/>
</dbReference>
<evidence type="ECO:0000256" key="2">
    <source>
        <dbReference type="SAM" id="SignalP"/>
    </source>
</evidence>
<feature type="signal peptide" evidence="2">
    <location>
        <begin position="1"/>
        <end position="26"/>
    </location>
</feature>
<evidence type="ECO:0000259" key="3">
    <source>
        <dbReference type="PROSITE" id="PS50853"/>
    </source>
</evidence>
<keyword evidence="1" id="KW-0677">Repeat</keyword>
<dbReference type="CDD" id="cd00063">
    <property type="entry name" value="FN3"/>
    <property type="match status" value="2"/>
</dbReference>
<dbReference type="SMART" id="SM00060">
    <property type="entry name" value="FN3"/>
    <property type="match status" value="3"/>
</dbReference>
<evidence type="ECO:0000313" key="5">
    <source>
        <dbReference type="Proteomes" id="UP000323707"/>
    </source>
</evidence>
<dbReference type="PROSITE" id="PS50853">
    <property type="entry name" value="FN3"/>
    <property type="match status" value="2"/>
</dbReference>
<sequence length="414" mass="46078">MKPLGKMLLCRLLVSGILLVGLSSCATKSTSLGFLGSQEKLDPNLPMIPQIRTIADVSSIALEWDRVPNPNAIKGFVIFQNNANNSKKIATIKNPYATHYVVDSLLPETSYSFQIATLGADNAISQKTEPLAVKTSFIDPVEKAFASKDYAKKIKLIWSPHPNPSITRYIIQRKNPAGAFLNIATIKNRLLVEYFDENLADAQDYTYRIIAKDLNGVNSRPSAEIQGSTRQKPKTITSMQASQNLAKNIQLSWDAVPDISRYEIYTASTLDGVYKPLVQVNKTYYTHKIGKDSIELFYKVRAIDDNDVASDLPNGATRGATLPPPPTPVITQGQIQNSHAFIEWEIINNARVKAYVVYRYEGRLGAPLRFSNTIKNSFTDKEMQKGKRYIYKVVSVDGDGNESLPSKEVELLLQ</sequence>
<feature type="domain" description="Fibronectin type-III" evidence="3">
    <location>
        <begin position="325"/>
        <end position="414"/>
    </location>
</feature>
<name>A0A5M9QV21_9HELI</name>
<protein>
    <submittedName>
        <fullName evidence="4">Fibronectin type III domain-containing protein</fullName>
    </submittedName>
</protein>
<dbReference type="PROSITE" id="PS51257">
    <property type="entry name" value="PROKAR_LIPOPROTEIN"/>
    <property type="match status" value="1"/>
</dbReference>
<dbReference type="RefSeq" id="WP_150336746.1">
    <property type="nucleotide sequence ID" value="NZ_JAERIX010000058.1"/>
</dbReference>